<dbReference type="RefSeq" id="WP_113149430.1">
    <property type="nucleotide sequence ID" value="NZ_JAJOZR010000008.1"/>
</dbReference>
<reference evidence="1" key="1">
    <citation type="submission" date="2021-12" db="EMBL/GenBank/DDBJ databases">
        <authorList>
            <person name="Li Y."/>
        </authorList>
    </citation>
    <scope>NUCLEOTIDE SEQUENCE</scope>
    <source>
        <strain evidence="1">DKSPLA3</strain>
    </source>
</reference>
<comment type="caution">
    <text evidence="1">The sequence shown here is derived from an EMBL/GenBank/DDBJ whole genome shotgun (WGS) entry which is preliminary data.</text>
</comment>
<dbReference type="AlphaFoldDB" id="A0A9X1NT98"/>
<name>A0A9X1NT98_9HYPH</name>
<organism evidence="1 2">
    <name type="scientific">Rhizobium quercicola</name>
    <dbReference type="NCBI Taxonomy" id="2901226"/>
    <lineage>
        <taxon>Bacteria</taxon>
        <taxon>Pseudomonadati</taxon>
        <taxon>Pseudomonadota</taxon>
        <taxon>Alphaproteobacteria</taxon>
        <taxon>Hyphomicrobiales</taxon>
        <taxon>Rhizobiaceae</taxon>
        <taxon>Rhizobium/Agrobacterium group</taxon>
        <taxon>Rhizobium</taxon>
    </lineage>
</organism>
<gene>
    <name evidence="1" type="ORF">LRX75_13325</name>
</gene>
<evidence type="ECO:0000313" key="2">
    <source>
        <dbReference type="Proteomes" id="UP001139089"/>
    </source>
</evidence>
<dbReference type="EMBL" id="JAJOZR010000008">
    <property type="protein sequence ID" value="MCD7110018.1"/>
    <property type="molecule type" value="Genomic_DNA"/>
</dbReference>
<dbReference type="Proteomes" id="UP001139089">
    <property type="component" value="Unassembled WGS sequence"/>
</dbReference>
<sequence>MSKTVVFGFPGDSQLYVADVEAGTVKPLEDTDGRAGELRSSRAPFIRGVDIAVALDPADKAFSGLFD</sequence>
<accession>A0A9X1NT98</accession>
<evidence type="ECO:0000313" key="1">
    <source>
        <dbReference type="EMBL" id="MCD7110018.1"/>
    </source>
</evidence>
<proteinExistence type="predicted"/>
<keyword evidence="2" id="KW-1185">Reference proteome</keyword>
<protein>
    <submittedName>
        <fullName evidence="1">Uncharacterized protein</fullName>
    </submittedName>
</protein>